<evidence type="ECO:0000256" key="1">
    <source>
        <dbReference type="SAM" id="SignalP"/>
    </source>
</evidence>
<evidence type="ECO:0008006" key="4">
    <source>
        <dbReference type="Google" id="ProtNLM"/>
    </source>
</evidence>
<feature type="signal peptide" evidence="1">
    <location>
        <begin position="1"/>
        <end position="22"/>
    </location>
</feature>
<sequence>MTFRSLTGALLAATLTAGPALAGSWDAEKALCADAVAAEAGVDSANYDVKLAKARDGATKRLTVELRAADGGATLVGECKIRRDAVVEAKLKA</sequence>
<accession>A0A239Q057</accession>
<proteinExistence type="predicted"/>
<organism evidence="2 3">
    <name type="scientific">Amphiplicatus metriothermophilus</name>
    <dbReference type="NCBI Taxonomy" id="1519374"/>
    <lineage>
        <taxon>Bacteria</taxon>
        <taxon>Pseudomonadati</taxon>
        <taxon>Pseudomonadota</taxon>
        <taxon>Alphaproteobacteria</taxon>
        <taxon>Parvularculales</taxon>
        <taxon>Parvularculaceae</taxon>
        <taxon>Amphiplicatus</taxon>
    </lineage>
</organism>
<dbReference type="RefSeq" id="WP_089413340.1">
    <property type="nucleotide sequence ID" value="NZ_FZQA01000010.1"/>
</dbReference>
<feature type="chain" id="PRO_5012624923" description="HdeA/HdeB family protein" evidence="1">
    <location>
        <begin position="23"/>
        <end position="93"/>
    </location>
</feature>
<dbReference type="EMBL" id="FZQA01000010">
    <property type="protein sequence ID" value="SNT75810.1"/>
    <property type="molecule type" value="Genomic_DNA"/>
</dbReference>
<name>A0A239Q057_9PROT</name>
<keyword evidence="1" id="KW-0732">Signal</keyword>
<gene>
    <name evidence="2" type="ORF">SAMN06297382_2914</name>
</gene>
<keyword evidence="3" id="KW-1185">Reference proteome</keyword>
<dbReference type="AlphaFoldDB" id="A0A239Q057"/>
<evidence type="ECO:0000313" key="3">
    <source>
        <dbReference type="Proteomes" id="UP000198346"/>
    </source>
</evidence>
<reference evidence="2 3" key="1">
    <citation type="submission" date="2017-07" db="EMBL/GenBank/DDBJ databases">
        <authorList>
            <person name="Sun Z.S."/>
            <person name="Albrecht U."/>
            <person name="Echele G."/>
            <person name="Lee C.C."/>
        </authorList>
    </citation>
    <scope>NUCLEOTIDE SEQUENCE [LARGE SCALE GENOMIC DNA]</scope>
    <source>
        <strain evidence="2 3">CGMCC 1.12710</strain>
    </source>
</reference>
<dbReference type="Proteomes" id="UP000198346">
    <property type="component" value="Unassembled WGS sequence"/>
</dbReference>
<protein>
    <recommendedName>
        <fullName evidence="4">HdeA/HdeB family protein</fullName>
    </recommendedName>
</protein>
<evidence type="ECO:0000313" key="2">
    <source>
        <dbReference type="EMBL" id="SNT75810.1"/>
    </source>
</evidence>